<dbReference type="HAMAP" id="MF_00265">
    <property type="entry name" value="VapC_Nob1"/>
    <property type="match status" value="1"/>
</dbReference>
<dbReference type="GO" id="GO:0000287">
    <property type="term" value="F:magnesium ion binding"/>
    <property type="evidence" value="ECO:0007669"/>
    <property type="project" value="UniProtKB-UniRule"/>
</dbReference>
<keyword evidence="1 5" id="KW-1277">Toxin-antitoxin system</keyword>
<name>A0A1H0H647_9HYPH</name>
<feature type="binding site" evidence="5">
    <location>
        <position position="106"/>
    </location>
    <ligand>
        <name>Mg(2+)</name>
        <dbReference type="ChEBI" id="CHEBI:18420"/>
    </ligand>
</feature>
<reference evidence="8" key="1">
    <citation type="submission" date="2016-10" db="EMBL/GenBank/DDBJ databases">
        <authorList>
            <person name="Varghese N."/>
            <person name="Submissions S."/>
        </authorList>
    </citation>
    <scope>NUCLEOTIDE SEQUENCE [LARGE SCALE GENOMIC DNA]</scope>
    <source>
        <strain evidence="8">BL47</strain>
    </source>
</reference>
<protein>
    <recommendedName>
        <fullName evidence="5">Ribonuclease VapC</fullName>
        <shortName evidence="5">RNase VapC</shortName>
        <ecNumber evidence="5">3.1.-.-</ecNumber>
    </recommendedName>
    <alternativeName>
        <fullName evidence="5">Toxin VapC</fullName>
    </alternativeName>
</protein>
<feature type="domain" description="PIN" evidence="6">
    <location>
        <begin position="4"/>
        <end position="129"/>
    </location>
</feature>
<dbReference type="OrthoDB" id="7204339at2"/>
<dbReference type="AlphaFoldDB" id="A0A1H0H647"/>
<evidence type="ECO:0000256" key="4">
    <source>
        <dbReference type="ARBA" id="ARBA00022801"/>
    </source>
</evidence>
<comment type="function">
    <text evidence="5">Toxic component of a toxin-antitoxin (TA) system. An RNase.</text>
</comment>
<dbReference type="GO" id="GO:0016787">
    <property type="term" value="F:hydrolase activity"/>
    <property type="evidence" value="ECO:0007669"/>
    <property type="project" value="UniProtKB-KW"/>
</dbReference>
<dbReference type="STRING" id="582672.SAMN05216360_115110"/>
<keyword evidence="8" id="KW-1185">Reference proteome</keyword>
<evidence type="ECO:0000313" key="7">
    <source>
        <dbReference type="EMBL" id="SDO14618.1"/>
    </source>
</evidence>
<proteinExistence type="inferred from homology"/>
<keyword evidence="5" id="KW-0800">Toxin</keyword>
<evidence type="ECO:0000256" key="2">
    <source>
        <dbReference type="ARBA" id="ARBA00022722"/>
    </source>
</evidence>
<comment type="similarity">
    <text evidence="5">Belongs to the PINc/VapC protein family.</text>
</comment>
<keyword evidence="5" id="KW-0460">Magnesium</keyword>
<dbReference type="Proteomes" id="UP000198704">
    <property type="component" value="Unassembled WGS sequence"/>
</dbReference>
<keyword evidence="2 5" id="KW-0540">Nuclease</keyword>
<dbReference type="GO" id="GO:0090729">
    <property type="term" value="F:toxin activity"/>
    <property type="evidence" value="ECO:0007669"/>
    <property type="project" value="UniProtKB-KW"/>
</dbReference>
<dbReference type="SUPFAM" id="SSF88723">
    <property type="entry name" value="PIN domain-like"/>
    <property type="match status" value="1"/>
</dbReference>
<gene>
    <name evidence="5" type="primary">vapC</name>
    <name evidence="7" type="ORF">SAMN05216360_115110</name>
</gene>
<sequence length="141" mass="15180">MRSYVDTSVLVSALTKETRTADVQAWMARQNPGDLAISSWVMTEFSAALSLKIRSGQLRLEHRAAALSAFSRITAESFHVLAVSDRHYQVAARFADQAPLGVRAGDALHLAIAFEAGLSIATLDRKLVEAGSALGVPMELL</sequence>
<dbReference type="GO" id="GO:0004540">
    <property type="term" value="F:RNA nuclease activity"/>
    <property type="evidence" value="ECO:0007669"/>
    <property type="project" value="InterPro"/>
</dbReference>
<evidence type="ECO:0000313" key="8">
    <source>
        <dbReference type="Proteomes" id="UP000198704"/>
    </source>
</evidence>
<keyword evidence="4 5" id="KW-0378">Hydrolase</keyword>
<organism evidence="7 8">
    <name type="scientific">Methylobacterium phyllostachyos</name>
    <dbReference type="NCBI Taxonomy" id="582672"/>
    <lineage>
        <taxon>Bacteria</taxon>
        <taxon>Pseudomonadati</taxon>
        <taxon>Pseudomonadota</taxon>
        <taxon>Alphaproteobacteria</taxon>
        <taxon>Hyphomicrobiales</taxon>
        <taxon>Methylobacteriaceae</taxon>
        <taxon>Methylobacterium</taxon>
    </lineage>
</organism>
<dbReference type="RefSeq" id="WP_091719997.1">
    <property type="nucleotide sequence ID" value="NZ_FNHS01000015.1"/>
</dbReference>
<dbReference type="Gene3D" id="3.40.50.1010">
    <property type="entry name" value="5'-nuclease"/>
    <property type="match status" value="1"/>
</dbReference>
<dbReference type="EMBL" id="FNHS01000015">
    <property type="protein sequence ID" value="SDO14618.1"/>
    <property type="molecule type" value="Genomic_DNA"/>
</dbReference>
<dbReference type="EC" id="3.1.-.-" evidence="5"/>
<dbReference type="InterPro" id="IPR029060">
    <property type="entry name" value="PIN-like_dom_sf"/>
</dbReference>
<accession>A0A1H0H647</accession>
<evidence type="ECO:0000256" key="3">
    <source>
        <dbReference type="ARBA" id="ARBA00022723"/>
    </source>
</evidence>
<dbReference type="Pfam" id="PF01850">
    <property type="entry name" value="PIN"/>
    <property type="match status" value="1"/>
</dbReference>
<evidence type="ECO:0000256" key="5">
    <source>
        <dbReference type="HAMAP-Rule" id="MF_00265"/>
    </source>
</evidence>
<evidence type="ECO:0000259" key="6">
    <source>
        <dbReference type="Pfam" id="PF01850"/>
    </source>
</evidence>
<dbReference type="InterPro" id="IPR022907">
    <property type="entry name" value="VapC_family"/>
</dbReference>
<dbReference type="InterPro" id="IPR002716">
    <property type="entry name" value="PIN_dom"/>
</dbReference>
<evidence type="ECO:0000256" key="1">
    <source>
        <dbReference type="ARBA" id="ARBA00022649"/>
    </source>
</evidence>
<dbReference type="CDD" id="cd09874">
    <property type="entry name" value="PIN_MT3492-like"/>
    <property type="match status" value="1"/>
</dbReference>
<comment type="cofactor">
    <cofactor evidence="5">
        <name>Mg(2+)</name>
        <dbReference type="ChEBI" id="CHEBI:18420"/>
    </cofactor>
</comment>
<feature type="binding site" evidence="5">
    <location>
        <position position="6"/>
    </location>
    <ligand>
        <name>Mg(2+)</name>
        <dbReference type="ChEBI" id="CHEBI:18420"/>
    </ligand>
</feature>
<keyword evidence="3 5" id="KW-0479">Metal-binding</keyword>